<dbReference type="Pfam" id="PF02230">
    <property type="entry name" value="Abhydrolase_2"/>
    <property type="match status" value="1"/>
</dbReference>
<comment type="similarity">
    <text evidence="1">Belongs to the AB hydrolase superfamily. AB hydrolase 2 family.</text>
</comment>
<dbReference type="InterPro" id="IPR029058">
    <property type="entry name" value="AB_hydrolase_fold"/>
</dbReference>
<dbReference type="GO" id="GO:0016787">
    <property type="term" value="F:hydrolase activity"/>
    <property type="evidence" value="ECO:0007669"/>
    <property type="project" value="UniProtKB-KW"/>
</dbReference>
<dbReference type="PANTHER" id="PTHR10655">
    <property type="entry name" value="LYSOPHOSPHOLIPASE-RELATED"/>
    <property type="match status" value="1"/>
</dbReference>
<comment type="caution">
    <text evidence="4">The sequence shown here is derived from an EMBL/GenBank/DDBJ whole genome shotgun (WGS) entry which is preliminary data.</text>
</comment>
<reference evidence="4 5" key="1">
    <citation type="submission" date="2019-08" db="EMBL/GenBank/DDBJ databases">
        <title>Pelomicrobium methylotrophicum gen. nov., sp. nov. a moderately thermophilic, facultatively anaerobic, lithoautotrophic and methylotrophic bacterium isolated from a terrestrial mud volcano.</title>
        <authorList>
            <person name="Slobodkina G.B."/>
            <person name="Merkel A.Y."/>
            <person name="Slobodkin A.I."/>
        </authorList>
    </citation>
    <scope>NUCLEOTIDE SEQUENCE [LARGE SCALE GENOMIC DNA]</scope>
    <source>
        <strain evidence="4 5">SM250</strain>
    </source>
</reference>
<evidence type="ECO:0000313" key="4">
    <source>
        <dbReference type="EMBL" id="TXF12022.1"/>
    </source>
</evidence>
<dbReference type="EMBL" id="VPFL01000008">
    <property type="protein sequence ID" value="TXF12022.1"/>
    <property type="molecule type" value="Genomic_DNA"/>
</dbReference>
<keyword evidence="5" id="KW-1185">Reference proteome</keyword>
<dbReference type="InParanoid" id="A0A5C7EXJ6"/>
<gene>
    <name evidence="4" type="ORF">FR698_07160</name>
</gene>
<protein>
    <submittedName>
        <fullName evidence="4">Carboxylesterase</fullName>
    </submittedName>
</protein>
<organism evidence="4 5">
    <name type="scientific">Pelomicrobium methylotrophicum</name>
    <dbReference type="NCBI Taxonomy" id="2602750"/>
    <lineage>
        <taxon>Bacteria</taxon>
        <taxon>Pseudomonadati</taxon>
        <taxon>Pseudomonadota</taxon>
        <taxon>Hydrogenophilia</taxon>
        <taxon>Hydrogenophilia incertae sedis</taxon>
        <taxon>Pelomicrobium</taxon>
    </lineage>
</organism>
<proteinExistence type="inferred from homology"/>
<dbReference type="SUPFAM" id="SSF53474">
    <property type="entry name" value="alpha/beta-Hydrolases"/>
    <property type="match status" value="1"/>
</dbReference>
<evidence type="ECO:0000256" key="2">
    <source>
        <dbReference type="ARBA" id="ARBA00022801"/>
    </source>
</evidence>
<dbReference type="InterPro" id="IPR050565">
    <property type="entry name" value="LYPA1-2/EST-like"/>
</dbReference>
<dbReference type="PANTHER" id="PTHR10655:SF17">
    <property type="entry name" value="LYSOPHOSPHOLIPASE-LIKE PROTEIN 1"/>
    <property type="match status" value="1"/>
</dbReference>
<dbReference type="InterPro" id="IPR003140">
    <property type="entry name" value="PLipase/COase/thioEstase"/>
</dbReference>
<dbReference type="Gene3D" id="3.40.50.1820">
    <property type="entry name" value="alpha/beta hydrolase"/>
    <property type="match status" value="1"/>
</dbReference>
<evidence type="ECO:0000313" key="5">
    <source>
        <dbReference type="Proteomes" id="UP000321201"/>
    </source>
</evidence>
<dbReference type="OrthoDB" id="9801763at2"/>
<name>A0A5C7EXJ6_9PROT</name>
<accession>A0A5C7EXJ6</accession>
<keyword evidence="2" id="KW-0378">Hydrolase</keyword>
<dbReference type="AlphaFoldDB" id="A0A5C7EXJ6"/>
<dbReference type="Proteomes" id="UP000321201">
    <property type="component" value="Unassembled WGS sequence"/>
</dbReference>
<feature type="domain" description="Phospholipase/carboxylesterase/thioesterase" evidence="3">
    <location>
        <begin position="21"/>
        <end position="225"/>
    </location>
</feature>
<dbReference type="RefSeq" id="WP_147799515.1">
    <property type="nucleotide sequence ID" value="NZ_VPFL01000008.1"/>
</dbReference>
<evidence type="ECO:0000259" key="3">
    <source>
        <dbReference type="Pfam" id="PF02230"/>
    </source>
</evidence>
<sequence length="229" mass="25021">MILPASAPPLDAIELESAPDPRCAVIWMHGLGADGHDFVPIVGELNLPPKPGIRFIFPHAPMQPVTINGGYVMRAWYDVLTTEFTHREDAKGVRASQRAIEALIEREHSRGIELQNIVLAGFSQGGAMALHTGLRYPQRLGGIIALSTYLPLASTLSEEASPSNVDVPIFMAHGTHDPVIPLRLAMASRDLLQAAGYPVQWHTYPMPHSVCMEEIADIGAWLRRHLSSS</sequence>
<evidence type="ECO:0000256" key="1">
    <source>
        <dbReference type="ARBA" id="ARBA00006499"/>
    </source>
</evidence>